<dbReference type="PROSITE" id="PS51318">
    <property type="entry name" value="TAT"/>
    <property type="match status" value="1"/>
</dbReference>
<feature type="region of interest" description="Disordered" evidence="1">
    <location>
        <begin position="45"/>
        <end position="69"/>
    </location>
</feature>
<feature type="compositionally biased region" description="Polar residues" evidence="1">
    <location>
        <begin position="51"/>
        <end position="62"/>
    </location>
</feature>
<accession>A0A858RJC2</accession>
<evidence type="ECO:0000313" key="2">
    <source>
        <dbReference type="EMBL" id="QJE96942.1"/>
    </source>
</evidence>
<proteinExistence type="predicted"/>
<feature type="region of interest" description="Disordered" evidence="1">
    <location>
        <begin position="165"/>
        <end position="211"/>
    </location>
</feature>
<dbReference type="Proteomes" id="UP000501812">
    <property type="component" value="Chromosome"/>
</dbReference>
<gene>
    <name evidence="2" type="ORF">HHL09_14480</name>
</gene>
<evidence type="ECO:0000256" key="1">
    <source>
        <dbReference type="SAM" id="MobiDB-lite"/>
    </source>
</evidence>
<dbReference type="AlphaFoldDB" id="A0A858RJC2"/>
<dbReference type="EMBL" id="CP051774">
    <property type="protein sequence ID" value="QJE96942.1"/>
    <property type="molecule type" value="Genomic_DNA"/>
</dbReference>
<keyword evidence="3" id="KW-1185">Reference proteome</keyword>
<dbReference type="KEGG" id="luo:HHL09_14480"/>
<organism evidence="2 3">
    <name type="scientific">Luteolibacter luteus</name>
    <dbReference type="NCBI Taxonomy" id="2728835"/>
    <lineage>
        <taxon>Bacteria</taxon>
        <taxon>Pseudomonadati</taxon>
        <taxon>Verrucomicrobiota</taxon>
        <taxon>Verrucomicrobiia</taxon>
        <taxon>Verrucomicrobiales</taxon>
        <taxon>Verrucomicrobiaceae</taxon>
        <taxon>Luteolibacter</taxon>
    </lineage>
</organism>
<sequence length="211" mass="22449">MKLLDIAEVATSEVTRRRFIKRSSGITLSIVLADLVPATALAAEDEKCNTRDSNSGSLNSDGTCGDKTGPGAYDPDQACNQQLSQSDTFLRDPDGNCTNTNGNDASCGLMTSNAPNTYDTDDTCGKIDAGNNKMRDEQCDKSYRTEGDGNAKDQYCGTGTTSPHVDKDEFCRSSPEVDQDQSCGKTTMEMPLLPEPDEAGLGPGRPDNTPG</sequence>
<evidence type="ECO:0000313" key="3">
    <source>
        <dbReference type="Proteomes" id="UP000501812"/>
    </source>
</evidence>
<reference evidence="2 3" key="1">
    <citation type="submission" date="2020-04" db="EMBL/GenBank/DDBJ databases">
        <title>Luteolibacter sp. G-1-1-1 isolated from soil.</title>
        <authorList>
            <person name="Dahal R.H."/>
        </authorList>
    </citation>
    <scope>NUCLEOTIDE SEQUENCE [LARGE SCALE GENOMIC DNA]</scope>
    <source>
        <strain evidence="2 3">G-1-1-1</strain>
    </source>
</reference>
<name>A0A858RJC2_9BACT</name>
<dbReference type="InterPro" id="IPR006311">
    <property type="entry name" value="TAT_signal"/>
</dbReference>
<dbReference type="RefSeq" id="WP_169455342.1">
    <property type="nucleotide sequence ID" value="NZ_CP051774.1"/>
</dbReference>
<protein>
    <submittedName>
        <fullName evidence="2">Uncharacterized protein</fullName>
    </submittedName>
</protein>